<dbReference type="AlphaFoldDB" id="A0A2T1DGY4"/>
<dbReference type="InterPro" id="IPR002711">
    <property type="entry name" value="HNH"/>
</dbReference>
<gene>
    <name evidence="2" type="ORF">C7B65_10615</name>
</gene>
<dbReference type="SMART" id="SM00507">
    <property type="entry name" value="HNHc"/>
    <property type="match status" value="1"/>
</dbReference>
<protein>
    <submittedName>
        <fullName evidence="2">HNH endonuclease</fullName>
    </submittedName>
</protein>
<evidence type="ECO:0000313" key="2">
    <source>
        <dbReference type="EMBL" id="PSB19736.1"/>
    </source>
</evidence>
<dbReference type="InterPro" id="IPR003615">
    <property type="entry name" value="HNH_nuc"/>
</dbReference>
<sequence>MSTPPHSFPDFSDLARSLILLKNKLDQRTKDFEKDVQEIRQYYSPRAKFERWKATEDGKMWKEKQHKRQRGCCASCSFVIQVKGSHIDHVQPLSKFPELATCVKNLRLLCPDCNTRKGSNDCKRTA</sequence>
<keyword evidence="3" id="KW-1185">Reference proteome</keyword>
<dbReference type="CDD" id="cd00085">
    <property type="entry name" value="HNHc"/>
    <property type="match status" value="1"/>
</dbReference>
<keyword evidence="2" id="KW-0378">Hydrolase</keyword>
<accession>A0A2T1DGY4</accession>
<dbReference type="Proteomes" id="UP000238634">
    <property type="component" value="Unassembled WGS sequence"/>
</dbReference>
<dbReference type="GO" id="GO:0003676">
    <property type="term" value="F:nucleic acid binding"/>
    <property type="evidence" value="ECO:0007669"/>
    <property type="project" value="InterPro"/>
</dbReference>
<keyword evidence="2" id="KW-0540">Nuclease</keyword>
<evidence type="ECO:0000313" key="3">
    <source>
        <dbReference type="Proteomes" id="UP000238634"/>
    </source>
</evidence>
<name>A0A2T1DGY4_9CYAN</name>
<reference evidence="2 3" key="2">
    <citation type="submission" date="2018-03" db="EMBL/GenBank/DDBJ databases">
        <title>The ancient ancestry and fast evolution of plastids.</title>
        <authorList>
            <person name="Moore K.R."/>
            <person name="Magnabosco C."/>
            <person name="Momper L."/>
            <person name="Gold D.A."/>
            <person name="Bosak T."/>
            <person name="Fournier G.P."/>
        </authorList>
    </citation>
    <scope>NUCLEOTIDE SEQUENCE [LARGE SCALE GENOMIC DNA]</scope>
    <source>
        <strain evidence="2 3">ULC007</strain>
    </source>
</reference>
<dbReference type="OrthoDB" id="574620at2"/>
<dbReference type="RefSeq" id="WP_083582895.1">
    <property type="nucleotide sequence ID" value="NZ_MPPI01000012.1"/>
</dbReference>
<dbReference type="GO" id="GO:0008270">
    <property type="term" value="F:zinc ion binding"/>
    <property type="evidence" value="ECO:0007669"/>
    <property type="project" value="InterPro"/>
</dbReference>
<feature type="domain" description="HNH nuclease" evidence="1">
    <location>
        <begin position="62"/>
        <end position="115"/>
    </location>
</feature>
<dbReference type="EMBL" id="PVWG01000009">
    <property type="protein sequence ID" value="PSB19736.1"/>
    <property type="molecule type" value="Genomic_DNA"/>
</dbReference>
<keyword evidence="2" id="KW-0255">Endonuclease</keyword>
<evidence type="ECO:0000259" key="1">
    <source>
        <dbReference type="SMART" id="SM00507"/>
    </source>
</evidence>
<dbReference type="Gene3D" id="1.10.30.50">
    <property type="match status" value="1"/>
</dbReference>
<dbReference type="GO" id="GO:0004519">
    <property type="term" value="F:endonuclease activity"/>
    <property type="evidence" value="ECO:0007669"/>
    <property type="project" value="UniProtKB-KW"/>
</dbReference>
<dbReference type="STRING" id="1920490.GCA_001895925_00108"/>
<proteinExistence type="predicted"/>
<dbReference type="Pfam" id="PF01844">
    <property type="entry name" value="HNH"/>
    <property type="match status" value="1"/>
</dbReference>
<reference evidence="2 3" key="1">
    <citation type="submission" date="2018-02" db="EMBL/GenBank/DDBJ databases">
        <authorList>
            <person name="Cohen D.B."/>
            <person name="Kent A.D."/>
        </authorList>
    </citation>
    <scope>NUCLEOTIDE SEQUENCE [LARGE SCALE GENOMIC DNA]</scope>
    <source>
        <strain evidence="2 3">ULC007</strain>
    </source>
</reference>
<organism evidence="2 3">
    <name type="scientific">Phormidesmis priestleyi ULC007</name>
    <dbReference type="NCBI Taxonomy" id="1920490"/>
    <lineage>
        <taxon>Bacteria</taxon>
        <taxon>Bacillati</taxon>
        <taxon>Cyanobacteriota</taxon>
        <taxon>Cyanophyceae</taxon>
        <taxon>Leptolyngbyales</taxon>
        <taxon>Leptolyngbyaceae</taxon>
        <taxon>Phormidesmis</taxon>
    </lineage>
</organism>
<comment type="caution">
    <text evidence="2">The sequence shown here is derived from an EMBL/GenBank/DDBJ whole genome shotgun (WGS) entry which is preliminary data.</text>
</comment>